<keyword evidence="4 13" id="KW-0547">Nucleotide-binding</keyword>
<keyword evidence="8 13" id="KW-0238">DNA-binding</keyword>
<comment type="caution">
    <text evidence="16">The sequence shown here is derived from an EMBL/GenBank/DDBJ whole genome shotgun (WGS) entry which is preliminary data.</text>
</comment>
<dbReference type="GO" id="GO:0016787">
    <property type="term" value="F:hydrolase activity"/>
    <property type="evidence" value="ECO:0007669"/>
    <property type="project" value="UniProtKB-KW"/>
</dbReference>
<dbReference type="NCBIfam" id="TIGR00665">
    <property type="entry name" value="DnaB"/>
    <property type="match status" value="1"/>
</dbReference>
<dbReference type="InterPro" id="IPR016136">
    <property type="entry name" value="DNA_helicase_N/primase_C"/>
</dbReference>
<evidence type="ECO:0000256" key="6">
    <source>
        <dbReference type="ARBA" id="ARBA00022806"/>
    </source>
</evidence>
<sequence>MNAMIRDERQENRHADLVQLRLPPQAIEAEQAVLGALMIKPKAWDEVSDLLTADSFYRRDHRLIWEAIETLHKARKPFDAITLGAWFEDMGLGEQVAGGAYLIELDSTTPSAANVRAYAEIVAEKAMLRRMIDVGTDLVNDAYSPEGRPSVELIGQAQTRIGSLMENEPCDLEPVQSVMQRVFDNLQDRHQRDTEIHGLRTGIDDLDRLLAGIRPGQLVILAARPKMGKTTLAQNIAEHCAIEQKQPVAVFTFEMSPEELGDRMLSSQGGVDGNRVRSGQLDDVDWANADRAVKRLRGASLLISRPRSARVEHIVAQVRRQHARQPLGLVVIDYLQLIEVRGDNRSAAFGDVTRALKLMAVELGVPVILLSQLNRGLESRNDKRPVPADLRDSGAIEQDADVVIFIYRDEAYDKATRYRGTAEIIVALQRNGPSGDVRAKYQPELFRFSNLPIDWEPAPLPESDGEGGTRRRGFRKVKGGNAAADRAAGDE</sequence>
<evidence type="ECO:0000256" key="5">
    <source>
        <dbReference type="ARBA" id="ARBA00022801"/>
    </source>
</evidence>
<dbReference type="RefSeq" id="WP_182686323.1">
    <property type="nucleotide sequence ID" value="NZ_JACHTF010000006.1"/>
</dbReference>
<name>A0A7W3TLQ9_9GAMM</name>
<evidence type="ECO:0000256" key="14">
    <source>
        <dbReference type="SAM" id="MobiDB-lite"/>
    </source>
</evidence>
<protein>
    <recommendedName>
        <fullName evidence="12 13">Replicative DNA helicase</fullName>
        <ecNumber evidence="12 13">5.6.2.3</ecNumber>
    </recommendedName>
</protein>
<dbReference type="GO" id="GO:1990077">
    <property type="term" value="C:primosome complex"/>
    <property type="evidence" value="ECO:0007669"/>
    <property type="project" value="UniProtKB-UniRule"/>
</dbReference>
<organism evidence="16 17">
    <name type="scientific">Marilutibacter spongiae</name>
    <dbReference type="NCBI Taxonomy" id="2025720"/>
    <lineage>
        <taxon>Bacteria</taxon>
        <taxon>Pseudomonadati</taxon>
        <taxon>Pseudomonadota</taxon>
        <taxon>Gammaproteobacteria</taxon>
        <taxon>Lysobacterales</taxon>
        <taxon>Lysobacteraceae</taxon>
        <taxon>Marilutibacter</taxon>
    </lineage>
</organism>
<dbReference type="Gene3D" id="3.40.50.300">
    <property type="entry name" value="P-loop containing nucleotide triphosphate hydrolases"/>
    <property type="match status" value="1"/>
</dbReference>
<keyword evidence="5 13" id="KW-0378">Hydrolase</keyword>
<dbReference type="InterPro" id="IPR007694">
    <property type="entry name" value="DNA_helicase_DnaB-like_C"/>
</dbReference>
<dbReference type="EC" id="5.6.2.3" evidence="12 13"/>
<evidence type="ECO:0000256" key="2">
    <source>
        <dbReference type="ARBA" id="ARBA00022515"/>
    </source>
</evidence>
<keyword evidence="7 13" id="KW-0067">ATP-binding</keyword>
<keyword evidence="9" id="KW-0413">Isomerase</keyword>
<evidence type="ECO:0000256" key="10">
    <source>
        <dbReference type="ARBA" id="ARBA00044932"/>
    </source>
</evidence>
<keyword evidence="6 13" id="KW-0347">Helicase</keyword>
<evidence type="ECO:0000313" key="17">
    <source>
        <dbReference type="Proteomes" id="UP000523196"/>
    </source>
</evidence>
<reference evidence="16 17" key="1">
    <citation type="submission" date="2020-08" db="EMBL/GenBank/DDBJ databases">
        <authorList>
            <person name="Xu S."/>
            <person name="Li A."/>
        </authorList>
    </citation>
    <scope>NUCLEOTIDE SEQUENCE [LARGE SCALE GENOMIC DNA]</scope>
    <source>
        <strain evidence="16 17">119BY6-57</strain>
    </source>
</reference>
<evidence type="ECO:0000256" key="4">
    <source>
        <dbReference type="ARBA" id="ARBA00022741"/>
    </source>
</evidence>
<proteinExistence type="inferred from homology"/>
<evidence type="ECO:0000313" key="16">
    <source>
        <dbReference type="EMBL" id="MBB1060399.1"/>
    </source>
</evidence>
<dbReference type="PANTHER" id="PTHR30153:SF2">
    <property type="entry name" value="REPLICATIVE DNA HELICASE"/>
    <property type="match status" value="1"/>
</dbReference>
<feature type="compositionally biased region" description="Low complexity" evidence="14">
    <location>
        <begin position="479"/>
        <end position="491"/>
    </location>
</feature>
<dbReference type="GO" id="GO:0043139">
    <property type="term" value="F:5'-3' DNA helicase activity"/>
    <property type="evidence" value="ECO:0007669"/>
    <property type="project" value="UniProtKB-EC"/>
</dbReference>
<dbReference type="Proteomes" id="UP000523196">
    <property type="component" value="Unassembled WGS sequence"/>
</dbReference>
<dbReference type="InterPro" id="IPR036185">
    <property type="entry name" value="DNA_heli_DnaB-like_N_sf"/>
</dbReference>
<evidence type="ECO:0000256" key="3">
    <source>
        <dbReference type="ARBA" id="ARBA00022705"/>
    </source>
</evidence>
<dbReference type="EMBL" id="JACHTF010000006">
    <property type="protein sequence ID" value="MBB1060399.1"/>
    <property type="molecule type" value="Genomic_DNA"/>
</dbReference>
<dbReference type="InterPro" id="IPR027417">
    <property type="entry name" value="P-loop_NTPase"/>
</dbReference>
<evidence type="ECO:0000256" key="13">
    <source>
        <dbReference type="RuleBase" id="RU362085"/>
    </source>
</evidence>
<dbReference type="PROSITE" id="PS51199">
    <property type="entry name" value="SF4_HELICASE"/>
    <property type="match status" value="1"/>
</dbReference>
<dbReference type="Pfam" id="PF03796">
    <property type="entry name" value="DnaB_C"/>
    <property type="match status" value="1"/>
</dbReference>
<dbReference type="CDD" id="cd00984">
    <property type="entry name" value="DnaB_C"/>
    <property type="match status" value="1"/>
</dbReference>
<evidence type="ECO:0000256" key="12">
    <source>
        <dbReference type="NCBIfam" id="TIGR00665"/>
    </source>
</evidence>
<dbReference type="Gene3D" id="1.10.860.10">
    <property type="entry name" value="DNAb Helicase, Chain A"/>
    <property type="match status" value="1"/>
</dbReference>
<dbReference type="SMART" id="SM00382">
    <property type="entry name" value="AAA"/>
    <property type="match status" value="1"/>
</dbReference>
<dbReference type="InterPro" id="IPR003593">
    <property type="entry name" value="AAA+_ATPase"/>
</dbReference>
<evidence type="ECO:0000256" key="1">
    <source>
        <dbReference type="ARBA" id="ARBA00008428"/>
    </source>
</evidence>
<evidence type="ECO:0000259" key="15">
    <source>
        <dbReference type="PROSITE" id="PS51199"/>
    </source>
</evidence>
<keyword evidence="2 13" id="KW-0639">Primosome</keyword>
<dbReference type="SUPFAM" id="SSF48024">
    <property type="entry name" value="N-terminal domain of DnaB helicase"/>
    <property type="match status" value="1"/>
</dbReference>
<gene>
    <name evidence="16" type="primary">dnaB</name>
    <name evidence="16" type="ORF">H4F98_07400</name>
</gene>
<comment type="function">
    <text evidence="10 13">The main replicative DNA helicase, it participates in initiation and elongation during chromosome replication. Travels ahead of the DNA replisome, separating dsDNA into templates for DNA synthesis. A processive ATP-dependent 5'-3' DNA helicase it has DNA-dependent ATPase activity.</text>
</comment>
<dbReference type="GO" id="GO:0003677">
    <property type="term" value="F:DNA binding"/>
    <property type="evidence" value="ECO:0007669"/>
    <property type="project" value="UniProtKB-UniRule"/>
</dbReference>
<accession>A0A7W3TLQ9</accession>
<evidence type="ECO:0000256" key="9">
    <source>
        <dbReference type="ARBA" id="ARBA00023235"/>
    </source>
</evidence>
<dbReference type="GO" id="GO:0006269">
    <property type="term" value="P:DNA replication, synthesis of primer"/>
    <property type="evidence" value="ECO:0007669"/>
    <property type="project" value="UniProtKB-UniRule"/>
</dbReference>
<dbReference type="InterPro" id="IPR007692">
    <property type="entry name" value="DNA_helicase_DnaB"/>
</dbReference>
<dbReference type="FunFam" id="1.10.860.10:FF:000001">
    <property type="entry name" value="Replicative DNA helicase"/>
    <property type="match status" value="1"/>
</dbReference>
<feature type="domain" description="SF4 helicase" evidence="15">
    <location>
        <begin position="192"/>
        <end position="455"/>
    </location>
</feature>
<dbReference type="GO" id="GO:0005829">
    <property type="term" value="C:cytosol"/>
    <property type="evidence" value="ECO:0007669"/>
    <property type="project" value="TreeGrafter"/>
</dbReference>
<evidence type="ECO:0000256" key="11">
    <source>
        <dbReference type="ARBA" id="ARBA00048954"/>
    </source>
</evidence>
<keyword evidence="3 13" id="KW-0235">DNA replication</keyword>
<evidence type="ECO:0000256" key="7">
    <source>
        <dbReference type="ARBA" id="ARBA00022840"/>
    </source>
</evidence>
<dbReference type="SUPFAM" id="SSF52540">
    <property type="entry name" value="P-loop containing nucleoside triphosphate hydrolases"/>
    <property type="match status" value="1"/>
</dbReference>
<feature type="region of interest" description="Disordered" evidence="14">
    <location>
        <begin position="455"/>
        <end position="491"/>
    </location>
</feature>
<dbReference type="PANTHER" id="PTHR30153">
    <property type="entry name" value="REPLICATIVE DNA HELICASE DNAB"/>
    <property type="match status" value="1"/>
</dbReference>
<dbReference type="AlphaFoldDB" id="A0A7W3TLQ9"/>
<evidence type="ECO:0000256" key="8">
    <source>
        <dbReference type="ARBA" id="ARBA00023125"/>
    </source>
</evidence>
<keyword evidence="17" id="KW-1185">Reference proteome</keyword>
<comment type="similarity">
    <text evidence="1 13">Belongs to the helicase family. DnaB subfamily.</text>
</comment>
<dbReference type="InterPro" id="IPR007693">
    <property type="entry name" value="DNA_helicase_DnaB-like_N"/>
</dbReference>
<comment type="catalytic activity">
    <reaction evidence="11 13">
        <text>ATP + H2O = ADP + phosphate + H(+)</text>
        <dbReference type="Rhea" id="RHEA:13065"/>
        <dbReference type="ChEBI" id="CHEBI:15377"/>
        <dbReference type="ChEBI" id="CHEBI:15378"/>
        <dbReference type="ChEBI" id="CHEBI:30616"/>
        <dbReference type="ChEBI" id="CHEBI:43474"/>
        <dbReference type="ChEBI" id="CHEBI:456216"/>
        <dbReference type="EC" id="5.6.2.3"/>
    </reaction>
</comment>
<dbReference type="Pfam" id="PF00772">
    <property type="entry name" value="DnaB"/>
    <property type="match status" value="1"/>
</dbReference>
<dbReference type="GO" id="GO:0005524">
    <property type="term" value="F:ATP binding"/>
    <property type="evidence" value="ECO:0007669"/>
    <property type="project" value="UniProtKB-UniRule"/>
</dbReference>